<dbReference type="Pfam" id="PF10223">
    <property type="entry name" value="Menorin_N"/>
    <property type="match status" value="1"/>
</dbReference>
<evidence type="ECO:0000313" key="3">
    <source>
        <dbReference type="EMBL" id="KAL1139979.1"/>
    </source>
</evidence>
<dbReference type="InterPro" id="IPR019356">
    <property type="entry name" value="Menorin_dom"/>
</dbReference>
<dbReference type="PANTHER" id="PTHR21184">
    <property type="entry name" value="MENORIN (DENDRITIC BRANCHING PROTEIN)"/>
    <property type="match status" value="1"/>
</dbReference>
<dbReference type="PANTHER" id="PTHR21184:SF6">
    <property type="entry name" value="CONSERVED PLASMA MEMBRANE PROTEIN"/>
    <property type="match status" value="1"/>
</dbReference>
<keyword evidence="4" id="KW-1185">Reference proteome</keyword>
<accession>A0ABD0ZIW2</accession>
<evidence type="ECO:0000259" key="2">
    <source>
        <dbReference type="Pfam" id="PF10223"/>
    </source>
</evidence>
<protein>
    <recommendedName>
        <fullName evidence="2">Menorin-like domain-containing protein</fullName>
    </recommendedName>
</protein>
<evidence type="ECO:0000256" key="1">
    <source>
        <dbReference type="ARBA" id="ARBA00044953"/>
    </source>
</evidence>
<reference evidence="3 4" key="1">
    <citation type="submission" date="2024-07" db="EMBL/GenBank/DDBJ databases">
        <title>Chromosome-level genome assembly of the water stick insect Ranatra chinensis (Heteroptera: Nepidae).</title>
        <authorList>
            <person name="Liu X."/>
        </authorList>
    </citation>
    <scope>NUCLEOTIDE SEQUENCE [LARGE SCALE GENOMIC DNA]</scope>
    <source>
        <strain evidence="3">Cailab_2021Rc</strain>
        <tissue evidence="3">Muscle</tissue>
    </source>
</reference>
<organism evidence="3 4">
    <name type="scientific">Ranatra chinensis</name>
    <dbReference type="NCBI Taxonomy" id="642074"/>
    <lineage>
        <taxon>Eukaryota</taxon>
        <taxon>Metazoa</taxon>
        <taxon>Ecdysozoa</taxon>
        <taxon>Arthropoda</taxon>
        <taxon>Hexapoda</taxon>
        <taxon>Insecta</taxon>
        <taxon>Pterygota</taxon>
        <taxon>Neoptera</taxon>
        <taxon>Paraneoptera</taxon>
        <taxon>Hemiptera</taxon>
        <taxon>Heteroptera</taxon>
        <taxon>Panheteroptera</taxon>
        <taxon>Nepomorpha</taxon>
        <taxon>Nepidae</taxon>
        <taxon>Ranatrinae</taxon>
        <taxon>Ranatra</taxon>
    </lineage>
</organism>
<sequence length="248" mass="26785">MIEADVVLGHVESDSGGILLPIMAHPPNKVSDLSLADFLSTIRNSSTLKGVKLDFKSREAFSASENVLVDALLKQPDLYLWLNADIISGPVNATTKPVDADYFLSACAAKFPEAVLSAGWTTNYGGLIMEGSYTPDHISNMTEALNRNLVVQPVTFAVRAGLAAQSYDTLSNLIDSSVPGTTLTIWYSSDNDYVNIPDLRKLVNNIGKDKIYLDLPEDMTKDLLSESSSISSTTVPLVLSLLSLIVLM</sequence>
<gene>
    <name evidence="3" type="ORF">AAG570_006956</name>
</gene>
<dbReference type="AlphaFoldDB" id="A0ABD0ZIW2"/>
<feature type="domain" description="Menorin-like" evidence="2">
    <location>
        <begin position="1"/>
        <end position="219"/>
    </location>
</feature>
<dbReference type="Proteomes" id="UP001558652">
    <property type="component" value="Unassembled WGS sequence"/>
</dbReference>
<comment type="similarity">
    <text evidence="1">Belongs to the menorin family.</text>
</comment>
<proteinExistence type="inferred from homology"/>
<evidence type="ECO:0000313" key="4">
    <source>
        <dbReference type="Proteomes" id="UP001558652"/>
    </source>
</evidence>
<comment type="caution">
    <text evidence="3">The sequence shown here is derived from an EMBL/GenBank/DDBJ whole genome shotgun (WGS) entry which is preliminary data.</text>
</comment>
<name>A0ABD0ZIW2_9HEMI</name>
<dbReference type="EMBL" id="JBFDAA010000002">
    <property type="protein sequence ID" value="KAL1139979.1"/>
    <property type="molecule type" value="Genomic_DNA"/>
</dbReference>